<dbReference type="STRING" id="981085.W9QLZ7"/>
<evidence type="ECO:0000313" key="5">
    <source>
        <dbReference type="EMBL" id="EXB40965.1"/>
    </source>
</evidence>
<evidence type="ECO:0000256" key="2">
    <source>
        <dbReference type="ARBA" id="ARBA00022741"/>
    </source>
</evidence>
<dbReference type="InterPro" id="IPR005225">
    <property type="entry name" value="Small_GTP-bd"/>
</dbReference>
<dbReference type="GO" id="GO:0003924">
    <property type="term" value="F:GTPase activity"/>
    <property type="evidence" value="ECO:0007669"/>
    <property type="project" value="InterPro"/>
</dbReference>
<dbReference type="PRINTS" id="PR00449">
    <property type="entry name" value="RASTRNSFRMNG"/>
</dbReference>
<dbReference type="CDD" id="cd01863">
    <property type="entry name" value="Rab18"/>
    <property type="match status" value="1"/>
</dbReference>
<evidence type="ECO:0000256" key="1">
    <source>
        <dbReference type="ARBA" id="ARBA00006270"/>
    </source>
</evidence>
<dbReference type="GO" id="GO:0012505">
    <property type="term" value="C:endomembrane system"/>
    <property type="evidence" value="ECO:0007669"/>
    <property type="project" value="UniProtKB-SubCell"/>
</dbReference>
<dbReference type="FunFam" id="3.40.50.300:FF:001447">
    <property type="entry name" value="Ras-related protein Rab-1B"/>
    <property type="match status" value="1"/>
</dbReference>
<evidence type="ECO:0000256" key="4">
    <source>
        <dbReference type="ARBA" id="ARBA00037868"/>
    </source>
</evidence>
<dbReference type="InterPro" id="IPR050227">
    <property type="entry name" value="Rab"/>
</dbReference>
<dbReference type="GO" id="GO:0005525">
    <property type="term" value="F:GTP binding"/>
    <property type="evidence" value="ECO:0007669"/>
    <property type="project" value="UniProtKB-KW"/>
</dbReference>
<dbReference type="InterPro" id="IPR027417">
    <property type="entry name" value="P-loop_NTPase"/>
</dbReference>
<dbReference type="PANTHER" id="PTHR47977">
    <property type="entry name" value="RAS-RELATED PROTEIN RAB"/>
    <property type="match status" value="1"/>
</dbReference>
<dbReference type="eggNOG" id="KOG0080">
    <property type="taxonomic scope" value="Eukaryota"/>
</dbReference>
<reference evidence="6" key="1">
    <citation type="submission" date="2013-01" db="EMBL/GenBank/DDBJ databases">
        <title>Draft Genome Sequence of a Mulberry Tree, Morus notabilis C.K. Schneid.</title>
        <authorList>
            <person name="He N."/>
            <person name="Zhao S."/>
        </authorList>
    </citation>
    <scope>NUCLEOTIDE SEQUENCE</scope>
</reference>
<gene>
    <name evidence="5" type="ORF">L484_020699</name>
</gene>
<keyword evidence="2" id="KW-0547">Nucleotide-binding</keyword>
<dbReference type="EMBL" id="KE343785">
    <property type="protein sequence ID" value="EXB40965.1"/>
    <property type="molecule type" value="Genomic_DNA"/>
</dbReference>
<dbReference type="Gene3D" id="3.40.50.300">
    <property type="entry name" value="P-loop containing nucleotide triphosphate hydrolases"/>
    <property type="match status" value="1"/>
</dbReference>
<comment type="subcellular location">
    <subcellularLocation>
        <location evidence="4">Endomembrane system</location>
        <topology evidence="4">Lipid-anchor</topology>
    </subcellularLocation>
</comment>
<proteinExistence type="inferred from homology"/>
<dbReference type="Proteomes" id="UP000030645">
    <property type="component" value="Unassembled WGS sequence"/>
</dbReference>
<comment type="similarity">
    <text evidence="1">Belongs to the small GTPase superfamily. Rab family.</text>
</comment>
<dbReference type="InterPro" id="IPR001806">
    <property type="entry name" value="Small_GTPase"/>
</dbReference>
<keyword evidence="3" id="KW-0342">GTP-binding</keyword>
<dbReference type="SMART" id="SM00174">
    <property type="entry name" value="RHO"/>
    <property type="match status" value="1"/>
</dbReference>
<dbReference type="PROSITE" id="PS51419">
    <property type="entry name" value="RAB"/>
    <property type="match status" value="1"/>
</dbReference>
<sequence>METLSNQTEFDYLFKLLMIGDSGVGKSSLLLSFTSDTFEDLSPTIGVDFKVKYVNVGGKKLKLAIWDTAGQERFRTLTSSYYRGAQGIIMALRWMSGHTRMDRIRNEVIRNKVGVAPIEDKVREARLRWYGHVQRRPLEAPVRAWEDILIPNTRRGRVYDVTRRETFTNLSEIWAKEIELYSTNQDCIKMLVGNKLDKESDRVVTKKEGINFARECGCLFIECSAKTRVNVQQCFEELVLKILDTPSLLAEGSRGIKKNIFKERPPQSDAATSSCC</sequence>
<dbReference type="SUPFAM" id="SSF52540">
    <property type="entry name" value="P-loop containing nucleoside triphosphate hydrolases"/>
    <property type="match status" value="1"/>
</dbReference>
<dbReference type="SMART" id="SM00175">
    <property type="entry name" value="RAB"/>
    <property type="match status" value="1"/>
</dbReference>
<protein>
    <submittedName>
        <fullName evidence="5">Ras-related protein RABC1</fullName>
    </submittedName>
</protein>
<dbReference type="Pfam" id="PF00071">
    <property type="entry name" value="Ras"/>
    <property type="match status" value="2"/>
</dbReference>
<name>W9QLZ7_9ROSA</name>
<dbReference type="AlphaFoldDB" id="W9QLZ7"/>
<evidence type="ECO:0000313" key="6">
    <source>
        <dbReference type="Proteomes" id="UP000030645"/>
    </source>
</evidence>
<dbReference type="PROSITE" id="PS51420">
    <property type="entry name" value="RHO"/>
    <property type="match status" value="1"/>
</dbReference>
<accession>W9QLZ7</accession>
<evidence type="ECO:0000256" key="3">
    <source>
        <dbReference type="ARBA" id="ARBA00023134"/>
    </source>
</evidence>
<dbReference type="SMART" id="SM00173">
    <property type="entry name" value="RAS"/>
    <property type="match status" value="1"/>
</dbReference>
<keyword evidence="6" id="KW-1185">Reference proteome</keyword>
<organism evidence="5 6">
    <name type="scientific">Morus notabilis</name>
    <dbReference type="NCBI Taxonomy" id="981085"/>
    <lineage>
        <taxon>Eukaryota</taxon>
        <taxon>Viridiplantae</taxon>
        <taxon>Streptophyta</taxon>
        <taxon>Embryophyta</taxon>
        <taxon>Tracheophyta</taxon>
        <taxon>Spermatophyta</taxon>
        <taxon>Magnoliopsida</taxon>
        <taxon>eudicotyledons</taxon>
        <taxon>Gunneridae</taxon>
        <taxon>Pentapetalae</taxon>
        <taxon>rosids</taxon>
        <taxon>fabids</taxon>
        <taxon>Rosales</taxon>
        <taxon>Moraceae</taxon>
        <taxon>Moreae</taxon>
        <taxon>Morus</taxon>
    </lineage>
</organism>
<dbReference type="PROSITE" id="PS51421">
    <property type="entry name" value="RAS"/>
    <property type="match status" value="1"/>
</dbReference>
<dbReference type="NCBIfam" id="TIGR00231">
    <property type="entry name" value="small_GTP"/>
    <property type="match status" value="1"/>
</dbReference>